<reference evidence="2" key="1">
    <citation type="journal article" date="2016" name="Genome Biol. Evol.">
        <title>Convergent Evolution of Fern-Specific Mitochondrial Group II Intron atp1i361g2 and Its Ancient Source Paralogue rps3i249g2 and Independent Losses of Intron and RNA Editing among Pteridaceae.</title>
        <authorList>
            <person name="Zumkeller S.M."/>
            <person name="Knoop V."/>
            <person name="Knie N."/>
        </authorList>
    </citation>
    <scope>NUCLEOTIDE SEQUENCE</scope>
</reference>
<feature type="non-terminal residue" evidence="2">
    <location>
        <position position="1"/>
    </location>
</feature>
<protein>
    <submittedName>
        <fullName evidence="2">Ribosomal protein S3</fullName>
    </submittedName>
</protein>
<dbReference type="EMBL" id="KU756282">
    <property type="protein sequence ID" value="ANN45652.1"/>
    <property type="molecule type" value="Genomic_DNA"/>
</dbReference>
<feature type="region of interest" description="Disordered" evidence="1">
    <location>
        <begin position="22"/>
        <end position="55"/>
    </location>
</feature>
<keyword evidence="2" id="KW-0687">Ribonucleoprotein</keyword>
<organism evidence="2">
    <name type="scientific">Equisetum giganteum</name>
    <name type="common">Giant horsetail</name>
    <dbReference type="NCBI Taxonomy" id="3259"/>
    <lineage>
        <taxon>Eukaryota</taxon>
        <taxon>Viridiplantae</taxon>
        <taxon>Streptophyta</taxon>
        <taxon>Embryophyta</taxon>
        <taxon>Tracheophyta</taxon>
        <taxon>Polypodiopsida</taxon>
        <taxon>Equisetidae</taxon>
        <taxon>Equisetales</taxon>
        <taxon>Equisetaceae</taxon>
        <taxon>Equisetum</taxon>
    </lineage>
</organism>
<evidence type="ECO:0000256" key="1">
    <source>
        <dbReference type="SAM" id="MobiDB-lite"/>
    </source>
</evidence>
<gene>
    <name evidence="2" type="primary">rps3</name>
</gene>
<dbReference type="PANTHER" id="PTHR35928:SF2">
    <property type="entry name" value="SMALL RIBOSOMAL SUBUNIT PROTEIN US3M"/>
    <property type="match status" value="1"/>
</dbReference>
<proteinExistence type="predicted"/>
<dbReference type="GO" id="GO:0005840">
    <property type="term" value="C:ribosome"/>
    <property type="evidence" value="ECO:0007669"/>
    <property type="project" value="UniProtKB-KW"/>
</dbReference>
<evidence type="ECO:0000313" key="2">
    <source>
        <dbReference type="EMBL" id="ANN45652.1"/>
    </source>
</evidence>
<feature type="non-terminal residue" evidence="2">
    <location>
        <position position="227"/>
    </location>
</feature>
<sequence length="227" mass="26280">KITFIHVFLFLVPRRPPLFFGRRHRQRRQSRPTGRCPGAGQSVESIGLGDGTGKRRGRMEIWRKGKKHSKRHGYHDRSPSIRNINEFLRFGGWKASKHSTLFAATVHIMPLVVQYFLQIKDQIQIDPTTVNISDDNFVTAFCYSKAGYVVRARRRGFTGSRKKNPRYIYPSKVRFDCDKGEGDDCWKEIRPWWPKTQSFLSDRTNATILIKPVKASHFYQGASPIAQ</sequence>
<dbReference type="AlphaFoldDB" id="A0A1B0YD12"/>
<geneLocation type="mitochondrion" evidence="2"/>
<keyword evidence="2" id="KW-0689">Ribosomal protein</keyword>
<dbReference type="InterPro" id="IPR044954">
    <property type="entry name" value="Ribosomal_uS3m_plant"/>
</dbReference>
<dbReference type="PANTHER" id="PTHR35928">
    <property type="entry name" value="RIBOSOMAL PROTEIN S3, MITOCHONDRIAL"/>
    <property type="match status" value="1"/>
</dbReference>
<accession>A0A1B0YD12</accession>
<name>A0A1B0YD12_EQUGI</name>
<keyword evidence="2" id="KW-0496">Mitochondrion</keyword>